<evidence type="ECO:0000256" key="1">
    <source>
        <dbReference type="SAM" id="Phobius"/>
    </source>
</evidence>
<evidence type="ECO:0000313" key="2">
    <source>
        <dbReference type="EnsemblMetazoa" id="Aqu2.1.14269_001"/>
    </source>
</evidence>
<proteinExistence type="predicted"/>
<name>A0A1X7TIF8_AMPQE</name>
<protein>
    <submittedName>
        <fullName evidence="2">Uncharacterized protein</fullName>
    </submittedName>
</protein>
<reference evidence="2" key="1">
    <citation type="submission" date="2017-05" db="UniProtKB">
        <authorList>
            <consortium name="EnsemblMetazoa"/>
        </authorList>
    </citation>
    <scope>IDENTIFICATION</scope>
</reference>
<feature type="transmembrane region" description="Helical" evidence="1">
    <location>
        <begin position="12"/>
        <end position="36"/>
    </location>
</feature>
<dbReference type="InParanoid" id="A0A1X7TIF8"/>
<organism evidence="2">
    <name type="scientific">Amphimedon queenslandica</name>
    <name type="common">Sponge</name>
    <dbReference type="NCBI Taxonomy" id="400682"/>
    <lineage>
        <taxon>Eukaryota</taxon>
        <taxon>Metazoa</taxon>
        <taxon>Porifera</taxon>
        <taxon>Demospongiae</taxon>
        <taxon>Heteroscleromorpha</taxon>
        <taxon>Haplosclerida</taxon>
        <taxon>Niphatidae</taxon>
        <taxon>Amphimedon</taxon>
    </lineage>
</organism>
<keyword evidence="1" id="KW-0472">Membrane</keyword>
<accession>A0A1X7TIF8</accession>
<dbReference type="EnsemblMetazoa" id="Aqu2.1.14269_001">
    <property type="protein sequence ID" value="Aqu2.1.14269_001"/>
    <property type="gene ID" value="Aqu2.1.14269"/>
</dbReference>
<sequence length="38" mass="4679">MIIILIKTQGEQYFYTCSVLYLHNYAYMYMYCMIIVQL</sequence>
<keyword evidence="1" id="KW-0812">Transmembrane</keyword>
<dbReference type="AlphaFoldDB" id="A0A1X7TIF8"/>
<keyword evidence="1" id="KW-1133">Transmembrane helix</keyword>